<keyword evidence="3" id="KW-1185">Reference proteome</keyword>
<feature type="region of interest" description="Disordered" evidence="1">
    <location>
        <begin position="189"/>
        <end position="235"/>
    </location>
</feature>
<dbReference type="AlphaFoldDB" id="A0A1Y1ZN36"/>
<evidence type="ECO:0000256" key="1">
    <source>
        <dbReference type="SAM" id="MobiDB-lite"/>
    </source>
</evidence>
<dbReference type="Proteomes" id="UP000193144">
    <property type="component" value="Unassembled WGS sequence"/>
</dbReference>
<reference evidence="2 3" key="1">
    <citation type="submission" date="2016-07" db="EMBL/GenBank/DDBJ databases">
        <title>Pervasive Adenine N6-methylation of Active Genes in Fungi.</title>
        <authorList>
            <consortium name="DOE Joint Genome Institute"/>
            <person name="Mondo S.J."/>
            <person name="Dannebaum R.O."/>
            <person name="Kuo R.C."/>
            <person name="Labutti K."/>
            <person name="Haridas S."/>
            <person name="Kuo A."/>
            <person name="Salamov A."/>
            <person name="Ahrendt S.R."/>
            <person name="Lipzen A."/>
            <person name="Sullivan W."/>
            <person name="Andreopoulos W.B."/>
            <person name="Clum A."/>
            <person name="Lindquist E."/>
            <person name="Daum C."/>
            <person name="Ramamoorthy G.K."/>
            <person name="Gryganskyi A."/>
            <person name="Culley D."/>
            <person name="Magnuson J.K."/>
            <person name="James T.Y."/>
            <person name="O'Malley M.A."/>
            <person name="Stajich J.E."/>
            <person name="Spatafora J.W."/>
            <person name="Visel A."/>
            <person name="Grigoriev I.V."/>
        </authorList>
    </citation>
    <scope>NUCLEOTIDE SEQUENCE [LARGE SCALE GENOMIC DNA]</scope>
    <source>
        <strain evidence="2 3">CBS 115471</strain>
    </source>
</reference>
<proteinExistence type="predicted"/>
<comment type="caution">
    <text evidence="2">The sequence shown here is derived from an EMBL/GenBank/DDBJ whole genome shotgun (WGS) entry which is preliminary data.</text>
</comment>
<evidence type="ECO:0000313" key="2">
    <source>
        <dbReference type="EMBL" id="ORY11235.1"/>
    </source>
</evidence>
<evidence type="ECO:0000313" key="3">
    <source>
        <dbReference type="Proteomes" id="UP000193144"/>
    </source>
</evidence>
<gene>
    <name evidence="2" type="ORF">BCR34DRAFT_588054</name>
</gene>
<protein>
    <submittedName>
        <fullName evidence="2">Uncharacterized protein</fullName>
    </submittedName>
</protein>
<accession>A0A1Y1ZN36</accession>
<dbReference type="EMBL" id="MCFA01000063">
    <property type="protein sequence ID" value="ORY11235.1"/>
    <property type="molecule type" value="Genomic_DNA"/>
</dbReference>
<organism evidence="2 3">
    <name type="scientific">Clohesyomyces aquaticus</name>
    <dbReference type="NCBI Taxonomy" id="1231657"/>
    <lineage>
        <taxon>Eukaryota</taxon>
        <taxon>Fungi</taxon>
        <taxon>Dikarya</taxon>
        <taxon>Ascomycota</taxon>
        <taxon>Pezizomycotina</taxon>
        <taxon>Dothideomycetes</taxon>
        <taxon>Pleosporomycetidae</taxon>
        <taxon>Pleosporales</taxon>
        <taxon>Lindgomycetaceae</taxon>
        <taxon>Clohesyomyces</taxon>
    </lineage>
</organism>
<sequence length="235" mass="25951">MPLYPFLQLMPTNSPSFLENKHTFTSHPTALPQGRLFVVMAMAMVIHPHPSAPVPQSHITCSRIHKNMHPPSQYFFSPLPNPQHPLIAIKSTPTRPHPNHVTPMTMPIHVKLSLKHSTPIPTRTIPPAPPLTTFHFPHGTAPHCDMGRGTYPTRGRLGHEVSPQADTETAIGARDMRQCTVQCRAISRGNTDNGMIVGSERANGNDDEEIRQKSQSPTSNNDIFPSSITTVFPHA</sequence>
<feature type="compositionally biased region" description="Polar residues" evidence="1">
    <location>
        <begin position="213"/>
        <end position="235"/>
    </location>
</feature>
<name>A0A1Y1ZN36_9PLEO</name>